<comment type="caution">
    <text evidence="3">The sequence shown here is derived from an EMBL/GenBank/DDBJ whole genome shotgun (WGS) entry which is preliminary data.</text>
</comment>
<feature type="region of interest" description="Disordered" evidence="2">
    <location>
        <begin position="1"/>
        <end position="32"/>
    </location>
</feature>
<dbReference type="InterPro" id="IPR040521">
    <property type="entry name" value="KDZ"/>
</dbReference>
<reference evidence="3 4" key="1">
    <citation type="journal article" date="2023" name="Proc. Natl. Acad. Sci. U.S.A.">
        <title>A global phylogenomic analysis of the shiitake genus Lentinula.</title>
        <authorList>
            <person name="Sierra-Patev S."/>
            <person name="Min B."/>
            <person name="Naranjo-Ortiz M."/>
            <person name="Looney B."/>
            <person name="Konkel Z."/>
            <person name="Slot J.C."/>
            <person name="Sakamoto Y."/>
            <person name="Steenwyk J.L."/>
            <person name="Rokas A."/>
            <person name="Carro J."/>
            <person name="Camarero S."/>
            <person name="Ferreira P."/>
            <person name="Molpeceres G."/>
            <person name="Ruiz-Duenas F.J."/>
            <person name="Serrano A."/>
            <person name="Henrissat B."/>
            <person name="Drula E."/>
            <person name="Hughes K.W."/>
            <person name="Mata J.L."/>
            <person name="Ishikawa N.K."/>
            <person name="Vargas-Isla R."/>
            <person name="Ushijima S."/>
            <person name="Smith C.A."/>
            <person name="Donoghue J."/>
            <person name="Ahrendt S."/>
            <person name="Andreopoulos W."/>
            <person name="He G."/>
            <person name="LaButti K."/>
            <person name="Lipzen A."/>
            <person name="Ng V."/>
            <person name="Riley R."/>
            <person name="Sandor L."/>
            <person name="Barry K."/>
            <person name="Martinez A.T."/>
            <person name="Xiao Y."/>
            <person name="Gibbons J.G."/>
            <person name="Terashima K."/>
            <person name="Grigoriev I.V."/>
            <person name="Hibbett D."/>
        </authorList>
    </citation>
    <scope>NUCLEOTIDE SEQUENCE [LARGE SCALE GENOMIC DNA]</scope>
    <source>
        <strain evidence="3 4">TFB7810</strain>
    </source>
</reference>
<evidence type="ECO:0008006" key="5">
    <source>
        <dbReference type="Google" id="ProtNLM"/>
    </source>
</evidence>
<keyword evidence="1" id="KW-0175">Coiled coil</keyword>
<dbReference type="PANTHER" id="PTHR33096">
    <property type="entry name" value="CXC2 DOMAIN-CONTAINING PROTEIN"/>
    <property type="match status" value="1"/>
</dbReference>
<feature type="compositionally biased region" description="Basic residues" evidence="2">
    <location>
        <begin position="15"/>
        <end position="24"/>
    </location>
</feature>
<feature type="region of interest" description="Disordered" evidence="2">
    <location>
        <begin position="337"/>
        <end position="362"/>
    </location>
</feature>
<dbReference type="AlphaFoldDB" id="A0A9W8P6E8"/>
<protein>
    <recommendedName>
        <fullName evidence="5">CxC1-like cysteine cluster associated with KDZ transposases domain-containing protein</fullName>
    </recommendedName>
</protein>
<feature type="coiled-coil region" evidence="1">
    <location>
        <begin position="670"/>
        <end position="697"/>
    </location>
</feature>
<accession>A0A9W8P6E8</accession>
<feature type="compositionally biased region" description="Polar residues" evidence="2">
    <location>
        <begin position="1"/>
        <end position="14"/>
    </location>
</feature>
<evidence type="ECO:0000256" key="1">
    <source>
        <dbReference type="SAM" id="Coils"/>
    </source>
</evidence>
<dbReference type="EMBL" id="JANVFU010000003">
    <property type="protein sequence ID" value="KAJ3747772.1"/>
    <property type="molecule type" value="Genomic_DNA"/>
</dbReference>
<dbReference type="PANTHER" id="PTHR33096:SF1">
    <property type="entry name" value="CXC1-LIKE CYSTEINE CLUSTER ASSOCIATED WITH KDZ TRANSPOSASES DOMAIN-CONTAINING PROTEIN"/>
    <property type="match status" value="1"/>
</dbReference>
<dbReference type="Pfam" id="PF18758">
    <property type="entry name" value="KDZ"/>
    <property type="match status" value="1"/>
</dbReference>
<feature type="compositionally biased region" description="Basic and acidic residues" evidence="2">
    <location>
        <begin position="353"/>
        <end position="362"/>
    </location>
</feature>
<evidence type="ECO:0000256" key="2">
    <source>
        <dbReference type="SAM" id="MobiDB-lite"/>
    </source>
</evidence>
<proteinExistence type="predicted"/>
<name>A0A9W8P6E8_9AGAR</name>
<gene>
    <name evidence="3" type="ORF">DFH05DRAFT_1458051</name>
</gene>
<feature type="region of interest" description="Disordered" evidence="2">
    <location>
        <begin position="927"/>
        <end position="953"/>
    </location>
</feature>
<evidence type="ECO:0000313" key="3">
    <source>
        <dbReference type="EMBL" id="KAJ3747772.1"/>
    </source>
</evidence>
<keyword evidence="4" id="KW-1185">Reference proteome</keyword>
<dbReference type="Proteomes" id="UP001142393">
    <property type="component" value="Unassembled WGS sequence"/>
</dbReference>
<sequence>MFRRTFSNRMVKSSSKLKSHRGSGSRRMQQYGGGSTNLVELMKSTIHKVNRTQITGLKAKQEALKSNEEFWSERDDWDGEGFGDSIDEDMERVADVLEGWTTMDHSNAGDWEDITGVFWRTEMGKRQALAVLKYKEYRTRHDRTERRNKRFATQVEPMTGAYMTWYGALGDEGMGGGVPGELSSEANSQTVIAVDIFRSFYSTIQTCEDIDPYWSCSLVRNGLFPCSPGIATVGITTRTLETFRLQSLRCPRLSIKAFVKSLCDIQGVPFKPYLQVQFSIAFDVYLNVLGHVHGRVQAALGRNSSDWRLANACEPELQLRLLGTWDGGNSLKRLRRNEKAEAFDQTDPPQLPKSKEYTDTRDAGGDYYLSREEVNQWSKEAIKEMSEGKAEDSEPNPCAERWKNLSEELTAKMWGVYDETGVFLSLCRHSFVLLIVDMVASGELAKYPLAILNRLFEVIGEGIGMGYDIGCAFGTTVANSPLGEKAKHLRFTSLVGAFHGHAHSRLCQTSHLCTYIKGLGIEHLEQCETFFSESNELASSVRHMSVFHRRQAIARYCYHHDNLEAYSRLSKLLVDNYKQAVDIQATLPALAKTMSDLGIPSVDTFDQWLKEEKDYLSELKKEPADETVQMDYYKKLVKLEDAEHLIAATREWVSYTPGNISQAFGRADQTRRIETQRQHAIENRNDLKKEVQTLEVQLGIKDRWTSGSEDWEKAKKMVVMAKYQRALDKLEGLVVARLFELTKLNMSRTGYKLRTHIANALKARSQAIRTAVTTYNDAAAELGRPQLTWDQVIEYSFLSDFDLLRDARRDVRSELWSQPAGRLALDQYYKLLRAPEEIIRLNKEIRSLITYIHEETAYIRLKAEEIRQTDPLLSIQIIKHGWERGRCNEMHLIRLRKLEKMPGFTGSLTPGRGALYPLVQAAMEADVQSQSSTLNDRDTDEDAPPPDEDPDEEDNALAELIAVMQERGGLERRDSRRRKRLMMRLAGSDINGNQIRVPYAAKVRII</sequence>
<feature type="compositionally biased region" description="Acidic residues" evidence="2">
    <location>
        <begin position="938"/>
        <end position="953"/>
    </location>
</feature>
<organism evidence="3 4">
    <name type="scientific">Lentinula detonsa</name>
    <dbReference type="NCBI Taxonomy" id="2804962"/>
    <lineage>
        <taxon>Eukaryota</taxon>
        <taxon>Fungi</taxon>
        <taxon>Dikarya</taxon>
        <taxon>Basidiomycota</taxon>
        <taxon>Agaricomycotina</taxon>
        <taxon>Agaricomycetes</taxon>
        <taxon>Agaricomycetidae</taxon>
        <taxon>Agaricales</taxon>
        <taxon>Marasmiineae</taxon>
        <taxon>Omphalotaceae</taxon>
        <taxon>Lentinula</taxon>
    </lineage>
</organism>
<evidence type="ECO:0000313" key="4">
    <source>
        <dbReference type="Proteomes" id="UP001142393"/>
    </source>
</evidence>